<comment type="caution">
    <text evidence="1">The sequence shown here is derived from an EMBL/GenBank/DDBJ whole genome shotgun (WGS) entry which is preliminary data.</text>
</comment>
<evidence type="ECO:0000313" key="1">
    <source>
        <dbReference type="EMBL" id="GIQ66729.1"/>
    </source>
</evidence>
<dbReference type="InterPro" id="IPR018540">
    <property type="entry name" value="Spo0E-like"/>
</dbReference>
<dbReference type="EMBL" id="BOVJ01000203">
    <property type="protein sequence ID" value="GIQ66729.1"/>
    <property type="molecule type" value="Genomic_DNA"/>
</dbReference>
<accession>A0ABQ4NEW2</accession>
<dbReference type="Gene3D" id="4.10.280.10">
    <property type="entry name" value="Helix-loop-helix DNA-binding domain"/>
    <property type="match status" value="1"/>
</dbReference>
<organism evidence="1 2">
    <name type="scientific">Paenibacillus cisolokensis</name>
    <dbReference type="NCBI Taxonomy" id="1658519"/>
    <lineage>
        <taxon>Bacteria</taxon>
        <taxon>Bacillati</taxon>
        <taxon>Bacillota</taxon>
        <taxon>Bacilli</taxon>
        <taxon>Bacillales</taxon>
        <taxon>Paenibacillaceae</taxon>
        <taxon>Paenibacillus</taxon>
    </lineage>
</organism>
<evidence type="ECO:0008006" key="3">
    <source>
        <dbReference type="Google" id="ProtNLM"/>
    </source>
</evidence>
<proteinExistence type="predicted"/>
<dbReference type="Proteomes" id="UP000680304">
    <property type="component" value="Unassembled WGS sequence"/>
</dbReference>
<keyword evidence="2" id="KW-1185">Reference proteome</keyword>
<dbReference type="InterPro" id="IPR037208">
    <property type="entry name" value="Spo0E-like_sf"/>
</dbReference>
<evidence type="ECO:0000313" key="2">
    <source>
        <dbReference type="Proteomes" id="UP000680304"/>
    </source>
</evidence>
<dbReference type="SUPFAM" id="SSF140500">
    <property type="entry name" value="BAS1536-like"/>
    <property type="match status" value="1"/>
</dbReference>
<gene>
    <name evidence="1" type="ORF">PACILC2_52970</name>
</gene>
<dbReference type="Pfam" id="PF09388">
    <property type="entry name" value="SpoOE-like"/>
    <property type="match status" value="1"/>
</dbReference>
<dbReference type="RefSeq" id="WP_213531290.1">
    <property type="nucleotide sequence ID" value="NZ_BOVJ01000203.1"/>
</dbReference>
<dbReference type="InterPro" id="IPR036638">
    <property type="entry name" value="HLH_DNA-bd_sf"/>
</dbReference>
<sequence>MDNHLHVQMEAIRGQMIATALRKQTFLHREVLVLSQMLDALIVQVQSEQRANRVKKRNGRRGVR</sequence>
<protein>
    <recommendedName>
        <fullName evidence="3">Aspartyl-phosphate phosphatase Spo0E family protein</fullName>
    </recommendedName>
</protein>
<name>A0ABQ4NEW2_9BACL</name>
<reference evidence="1 2" key="1">
    <citation type="submission" date="2021-04" db="EMBL/GenBank/DDBJ databases">
        <title>Draft genome sequence of Paenibacillus cisolokensis, LC2-13A.</title>
        <authorList>
            <person name="Uke A."/>
            <person name="Chhe C."/>
            <person name="Baramee S."/>
            <person name="Kosugi A."/>
        </authorList>
    </citation>
    <scope>NUCLEOTIDE SEQUENCE [LARGE SCALE GENOMIC DNA]</scope>
    <source>
        <strain evidence="1 2">LC2-13A</strain>
    </source>
</reference>